<keyword evidence="1" id="KW-0812">Transmembrane</keyword>
<organism evidence="2 3">
    <name type="scientific">Vigna angularis var. angularis</name>
    <dbReference type="NCBI Taxonomy" id="157739"/>
    <lineage>
        <taxon>Eukaryota</taxon>
        <taxon>Viridiplantae</taxon>
        <taxon>Streptophyta</taxon>
        <taxon>Embryophyta</taxon>
        <taxon>Tracheophyta</taxon>
        <taxon>Spermatophyta</taxon>
        <taxon>Magnoliopsida</taxon>
        <taxon>eudicotyledons</taxon>
        <taxon>Gunneridae</taxon>
        <taxon>Pentapetalae</taxon>
        <taxon>rosids</taxon>
        <taxon>fabids</taxon>
        <taxon>Fabales</taxon>
        <taxon>Fabaceae</taxon>
        <taxon>Papilionoideae</taxon>
        <taxon>50 kb inversion clade</taxon>
        <taxon>NPAAA clade</taxon>
        <taxon>indigoferoid/millettioid clade</taxon>
        <taxon>Phaseoleae</taxon>
        <taxon>Vigna</taxon>
    </lineage>
</organism>
<protein>
    <submittedName>
        <fullName evidence="2">Uncharacterized protein</fullName>
    </submittedName>
</protein>
<keyword evidence="1" id="KW-1133">Transmembrane helix</keyword>
<keyword evidence="1" id="KW-0472">Membrane</keyword>
<name>A0A0S3RI87_PHAAN</name>
<reference evidence="2 3" key="1">
    <citation type="journal article" date="2015" name="Sci. Rep.">
        <title>The power of single molecule real-time sequencing technology in the de novo assembly of a eukaryotic genome.</title>
        <authorList>
            <person name="Sakai H."/>
            <person name="Naito K."/>
            <person name="Ogiso-Tanaka E."/>
            <person name="Takahashi Y."/>
            <person name="Iseki K."/>
            <person name="Muto C."/>
            <person name="Satou K."/>
            <person name="Teruya K."/>
            <person name="Shiroma A."/>
            <person name="Shimoji M."/>
            <person name="Hirano T."/>
            <person name="Itoh T."/>
            <person name="Kaga A."/>
            <person name="Tomooka N."/>
        </authorList>
    </citation>
    <scope>NUCLEOTIDE SEQUENCE [LARGE SCALE GENOMIC DNA]</scope>
    <source>
        <strain evidence="3">cv. Shumari</strain>
    </source>
</reference>
<sequence>MISQLLRGNIYTGSTMSQSNVLYVTFLVIWNCVICTILVLFENVVCLACLRVKHSIRISSSPCALFYAHIWVLEKDYFFSDF</sequence>
<accession>A0A0S3RI87</accession>
<dbReference type="Proteomes" id="UP000291084">
    <property type="component" value="Chromosome 2"/>
</dbReference>
<proteinExistence type="predicted"/>
<dbReference type="AlphaFoldDB" id="A0A0S3RI87"/>
<evidence type="ECO:0000313" key="2">
    <source>
        <dbReference type="EMBL" id="BAT80205.1"/>
    </source>
</evidence>
<evidence type="ECO:0000313" key="3">
    <source>
        <dbReference type="Proteomes" id="UP000291084"/>
    </source>
</evidence>
<evidence type="ECO:0000256" key="1">
    <source>
        <dbReference type="SAM" id="Phobius"/>
    </source>
</evidence>
<feature type="transmembrane region" description="Helical" evidence="1">
    <location>
        <begin position="21"/>
        <end position="41"/>
    </location>
</feature>
<gene>
    <name evidence="2" type="primary">Vigan.02G320000</name>
    <name evidence="2" type="ORF">VIGAN_02320000</name>
</gene>
<keyword evidence="3" id="KW-1185">Reference proteome</keyword>
<dbReference type="EMBL" id="AP015035">
    <property type="protein sequence ID" value="BAT80205.1"/>
    <property type="molecule type" value="Genomic_DNA"/>
</dbReference>